<evidence type="ECO:0000256" key="6">
    <source>
        <dbReference type="RuleBase" id="RU003968"/>
    </source>
</evidence>
<dbReference type="Gene3D" id="3.50.50.60">
    <property type="entry name" value="FAD/NAD(P)-binding domain"/>
    <property type="match status" value="1"/>
</dbReference>
<dbReference type="InterPro" id="IPR012132">
    <property type="entry name" value="GMC_OxRdtase"/>
</dbReference>
<dbReference type="InterPro" id="IPR000172">
    <property type="entry name" value="GMC_OxRdtase_N"/>
</dbReference>
<name>A0A917PEH9_9MICO</name>
<protein>
    <submittedName>
        <fullName evidence="8">Oxygen-dependent choline dehydrogenase</fullName>
    </submittedName>
</protein>
<reference evidence="8" key="1">
    <citation type="journal article" date="2014" name="Int. J. Syst. Evol. Microbiol.">
        <title>Complete genome sequence of Corynebacterium casei LMG S-19264T (=DSM 44701T), isolated from a smear-ripened cheese.</title>
        <authorList>
            <consortium name="US DOE Joint Genome Institute (JGI-PGF)"/>
            <person name="Walter F."/>
            <person name="Albersmeier A."/>
            <person name="Kalinowski J."/>
            <person name="Ruckert C."/>
        </authorList>
    </citation>
    <scope>NUCLEOTIDE SEQUENCE</scope>
    <source>
        <strain evidence="8">CGMCC 1.8984</strain>
    </source>
</reference>
<dbReference type="PROSITE" id="PS00623">
    <property type="entry name" value="GMC_OXRED_1"/>
    <property type="match status" value="1"/>
</dbReference>
<accession>A0A917PEH9</accession>
<dbReference type="EMBL" id="BMMD01000003">
    <property type="protein sequence ID" value="GGJ73001.1"/>
    <property type="molecule type" value="Genomic_DNA"/>
</dbReference>
<gene>
    <name evidence="8" type="primary">betA</name>
    <name evidence="8" type="ORF">GCM10011372_08630</name>
</gene>
<keyword evidence="3 6" id="KW-0285">Flavoprotein</keyword>
<dbReference type="InterPro" id="IPR007867">
    <property type="entry name" value="GMC_OxRtase_C"/>
</dbReference>
<dbReference type="RefSeq" id="WP_229662102.1">
    <property type="nucleotide sequence ID" value="NZ_BAABFW010000009.1"/>
</dbReference>
<dbReference type="Proteomes" id="UP000636956">
    <property type="component" value="Unassembled WGS sequence"/>
</dbReference>
<dbReference type="AlphaFoldDB" id="A0A917PEH9"/>
<feature type="binding site" evidence="5">
    <location>
        <position position="225"/>
    </location>
    <ligand>
        <name>FAD</name>
        <dbReference type="ChEBI" id="CHEBI:57692"/>
    </ligand>
</feature>
<sequence length="563" mass="58806">MTGAGAARTTVVVGAGAAGAALAARLSEDPDHRVIVLEAGPVPRSRGQFPPELLDASTVQGAMPGHPANWSYLGHLTPDLPYTIARGRTIGGSSTINGGYFVRARPEDFARWADAAGPDWSFERVLPVLRDLERDLDFGAGEFHGDTGPMPVRRAAQSNPAARAFTAAALELGFRAEPDKNAPGPAGVGPVPQNVVDGVRINTGLAYLDPVRDRPNLDVIGGCRVRRVVFDGTRAVGVEVAGGGGPGASGRADASGASGRVIEADEVVLCAGGIGTPHLLLVSGVGPAEQLHAHGVPVVRDAPGVGHAFSDHPDLSVGWRARREVMDPRTPETFTTALNFASPGGDPAGDLEIMVAVKTMNHLLMGSRGVVAGGARAALRHPIATVRAVRGASLSRLREQAAHGRDLVLLVGLQGEEARGSITLESADPAVHPRIDYRYLSTAHDRERMRLGIRTAVALLRTRAFADLFERLTELDDPTLDDDAALDAWMLAHLGTAIHLCGSTPMGPASDPGAVVDPLGRVRGVSGLRVADTSMLRDAPSRGPAATAVLIGELVARFMRRGD</sequence>
<dbReference type="InterPro" id="IPR036188">
    <property type="entry name" value="FAD/NAD-bd_sf"/>
</dbReference>
<comment type="cofactor">
    <cofactor evidence="1 5">
        <name>FAD</name>
        <dbReference type="ChEBI" id="CHEBI:57692"/>
    </cofactor>
</comment>
<feature type="domain" description="Glucose-methanol-choline oxidoreductase N-terminal" evidence="7">
    <location>
        <begin position="87"/>
        <end position="110"/>
    </location>
</feature>
<proteinExistence type="inferred from homology"/>
<dbReference type="Pfam" id="PF00732">
    <property type="entry name" value="GMC_oxred_N"/>
    <property type="match status" value="1"/>
</dbReference>
<evidence type="ECO:0000313" key="9">
    <source>
        <dbReference type="Proteomes" id="UP000636956"/>
    </source>
</evidence>
<evidence type="ECO:0000313" key="8">
    <source>
        <dbReference type="EMBL" id="GGJ73001.1"/>
    </source>
</evidence>
<evidence type="ECO:0000256" key="3">
    <source>
        <dbReference type="ARBA" id="ARBA00022630"/>
    </source>
</evidence>
<dbReference type="PANTHER" id="PTHR11552">
    <property type="entry name" value="GLUCOSE-METHANOL-CHOLINE GMC OXIDOREDUCTASE"/>
    <property type="match status" value="1"/>
</dbReference>
<keyword evidence="4 5" id="KW-0274">FAD</keyword>
<keyword evidence="9" id="KW-1185">Reference proteome</keyword>
<evidence type="ECO:0000259" key="7">
    <source>
        <dbReference type="PROSITE" id="PS00623"/>
    </source>
</evidence>
<evidence type="ECO:0000256" key="2">
    <source>
        <dbReference type="ARBA" id="ARBA00010790"/>
    </source>
</evidence>
<comment type="caution">
    <text evidence="8">The sequence shown here is derived from an EMBL/GenBank/DDBJ whole genome shotgun (WGS) entry which is preliminary data.</text>
</comment>
<organism evidence="8 9">
    <name type="scientific">Agromyces bauzanensis</name>
    <dbReference type="NCBI Taxonomy" id="1308924"/>
    <lineage>
        <taxon>Bacteria</taxon>
        <taxon>Bacillati</taxon>
        <taxon>Actinomycetota</taxon>
        <taxon>Actinomycetes</taxon>
        <taxon>Micrococcales</taxon>
        <taxon>Microbacteriaceae</taxon>
        <taxon>Agromyces</taxon>
    </lineage>
</organism>
<dbReference type="PANTHER" id="PTHR11552:SF147">
    <property type="entry name" value="CHOLINE DEHYDROGENASE, MITOCHONDRIAL"/>
    <property type="match status" value="1"/>
</dbReference>
<dbReference type="Gene3D" id="3.30.410.40">
    <property type="match status" value="1"/>
</dbReference>
<dbReference type="GO" id="GO:0016614">
    <property type="term" value="F:oxidoreductase activity, acting on CH-OH group of donors"/>
    <property type="evidence" value="ECO:0007669"/>
    <property type="project" value="InterPro"/>
</dbReference>
<comment type="similarity">
    <text evidence="2 6">Belongs to the GMC oxidoreductase family.</text>
</comment>
<evidence type="ECO:0000256" key="1">
    <source>
        <dbReference type="ARBA" id="ARBA00001974"/>
    </source>
</evidence>
<evidence type="ECO:0000256" key="5">
    <source>
        <dbReference type="PIRSR" id="PIRSR000137-2"/>
    </source>
</evidence>
<dbReference type="GO" id="GO:0050660">
    <property type="term" value="F:flavin adenine dinucleotide binding"/>
    <property type="evidence" value="ECO:0007669"/>
    <property type="project" value="InterPro"/>
</dbReference>
<dbReference type="PIRSF" id="PIRSF000137">
    <property type="entry name" value="Alcohol_oxidase"/>
    <property type="match status" value="1"/>
</dbReference>
<reference evidence="8" key="2">
    <citation type="submission" date="2020-09" db="EMBL/GenBank/DDBJ databases">
        <authorList>
            <person name="Sun Q."/>
            <person name="Zhou Y."/>
        </authorList>
    </citation>
    <scope>NUCLEOTIDE SEQUENCE</scope>
    <source>
        <strain evidence="8">CGMCC 1.8984</strain>
    </source>
</reference>
<dbReference type="Pfam" id="PF05199">
    <property type="entry name" value="GMC_oxred_C"/>
    <property type="match status" value="1"/>
</dbReference>
<evidence type="ECO:0000256" key="4">
    <source>
        <dbReference type="ARBA" id="ARBA00022827"/>
    </source>
</evidence>
<dbReference type="SUPFAM" id="SSF54373">
    <property type="entry name" value="FAD-linked reductases, C-terminal domain"/>
    <property type="match status" value="1"/>
</dbReference>
<dbReference type="SUPFAM" id="SSF51905">
    <property type="entry name" value="FAD/NAD(P)-binding domain"/>
    <property type="match status" value="1"/>
</dbReference>